<evidence type="ECO:0000256" key="1">
    <source>
        <dbReference type="PROSITE-ProRule" id="PRU00221"/>
    </source>
</evidence>
<dbReference type="InterPro" id="IPR042508">
    <property type="entry name" value="FBXW5"/>
</dbReference>
<dbReference type="PANTHER" id="PTHR20995:SF17">
    <property type="entry name" value="F-BOX_WD REPEAT-CONTAINING PROTEIN 5"/>
    <property type="match status" value="1"/>
</dbReference>
<reference evidence="2 3" key="1">
    <citation type="submission" date="2005-09" db="EMBL/GenBank/DDBJ databases">
        <authorList>
            <person name="Mural R.J."/>
            <person name="Li P.W."/>
            <person name="Adams M.D."/>
            <person name="Amanatides P.G."/>
            <person name="Baden-Tillson H."/>
            <person name="Barnstead M."/>
            <person name="Chin S.H."/>
            <person name="Dew I."/>
            <person name="Evans C.A."/>
            <person name="Ferriera S."/>
            <person name="Flanigan M."/>
            <person name="Fosler C."/>
            <person name="Glodek A."/>
            <person name="Gu Z."/>
            <person name="Holt R.A."/>
            <person name="Jennings D."/>
            <person name="Kraft C.L."/>
            <person name="Lu F."/>
            <person name="Nguyen T."/>
            <person name="Nusskern D.R."/>
            <person name="Pfannkoch C.M."/>
            <person name="Sitter C."/>
            <person name="Sutton G.G."/>
            <person name="Venter J.C."/>
            <person name="Wang Z."/>
            <person name="Woodage T."/>
            <person name="Zheng X.H."/>
            <person name="Zhong F."/>
        </authorList>
    </citation>
    <scope>NUCLEOTIDE SEQUENCE [LARGE SCALE GENOMIC DNA]</scope>
    <source>
        <strain>BN</strain>
        <strain evidence="3">Sprague-Dawley</strain>
    </source>
</reference>
<dbReference type="Pfam" id="PF00400">
    <property type="entry name" value="WD40"/>
    <property type="match status" value="1"/>
</dbReference>
<accession>A6JT78</accession>
<sequence>MTPHPALHAGIKQILPHQMTTAGPVLGEGRGSDAFFDALDHVIDVHGHIIGMGLSPDNRYLYVNSRAWPPGSVVADPMQPPPIAEEIDLLVFDLKTMREVKRALRAHRAYTPNDECFFIFLDVSRDFVASGAEDRHGYIWDRHYNICLAKLRHEDVVNSVAFSPQEQELLLTASDDATIKAWRSPRIVRVLQAPHPRPRPFFSWFASHRR</sequence>
<dbReference type="GO" id="GO:0016567">
    <property type="term" value="P:protein ubiquitination"/>
    <property type="evidence" value="ECO:0007669"/>
    <property type="project" value="InterPro"/>
</dbReference>
<dbReference type="Proteomes" id="UP000234681">
    <property type="component" value="Chromosome 3"/>
</dbReference>
<dbReference type="RGD" id="1305661">
    <property type="gene designation" value="Fbxw5"/>
</dbReference>
<dbReference type="GO" id="GO:0080008">
    <property type="term" value="C:Cul4-RING E3 ubiquitin ligase complex"/>
    <property type="evidence" value="ECO:0007669"/>
    <property type="project" value="InterPro"/>
</dbReference>
<dbReference type="AlphaFoldDB" id="A6JT78"/>
<dbReference type="FunFam" id="2.130.10.10:FF:000335">
    <property type="entry name" value="F-box/WD repeat-containing protein 5 isoform X1"/>
    <property type="match status" value="1"/>
</dbReference>
<evidence type="ECO:0000313" key="4">
    <source>
        <dbReference type="RGD" id="1305661"/>
    </source>
</evidence>
<dbReference type="PROSITE" id="PS50294">
    <property type="entry name" value="WD_REPEATS_REGION"/>
    <property type="match status" value="1"/>
</dbReference>
<dbReference type="PANTHER" id="PTHR20995">
    <property type="entry name" value="F-BOX/WD REPEAT-CONTAINING PROTEIN 5"/>
    <property type="match status" value="1"/>
</dbReference>
<dbReference type="SUPFAM" id="SSF50998">
    <property type="entry name" value="Quinoprotein alcohol dehydrogenase-like"/>
    <property type="match status" value="1"/>
</dbReference>
<dbReference type="InterPro" id="IPR011047">
    <property type="entry name" value="Quinoprotein_ADH-like_sf"/>
</dbReference>
<dbReference type="Gene3D" id="2.130.10.10">
    <property type="entry name" value="YVTN repeat-like/Quinoprotein amine dehydrogenase"/>
    <property type="match status" value="1"/>
</dbReference>
<organism evidence="2 3">
    <name type="scientific">Rattus norvegicus</name>
    <name type="common">Rat</name>
    <dbReference type="NCBI Taxonomy" id="10116"/>
    <lineage>
        <taxon>Eukaryota</taxon>
        <taxon>Metazoa</taxon>
        <taxon>Chordata</taxon>
        <taxon>Craniata</taxon>
        <taxon>Vertebrata</taxon>
        <taxon>Euteleostomi</taxon>
        <taxon>Mammalia</taxon>
        <taxon>Eutheria</taxon>
        <taxon>Euarchontoglires</taxon>
        <taxon>Glires</taxon>
        <taxon>Rodentia</taxon>
        <taxon>Myomorpha</taxon>
        <taxon>Muroidea</taxon>
        <taxon>Muridae</taxon>
        <taxon>Murinae</taxon>
        <taxon>Rattus</taxon>
    </lineage>
</organism>
<evidence type="ECO:0000313" key="3">
    <source>
        <dbReference type="Proteomes" id="UP000234681"/>
    </source>
</evidence>
<dbReference type="PROSITE" id="PS50082">
    <property type="entry name" value="WD_REPEATS_2"/>
    <property type="match status" value="1"/>
</dbReference>
<dbReference type="GO" id="GO:0019005">
    <property type="term" value="C:SCF ubiquitin ligase complex"/>
    <property type="evidence" value="ECO:0007669"/>
    <property type="project" value="InterPro"/>
</dbReference>
<protein>
    <submittedName>
        <fullName evidence="2">F-box and WD-40 domain protein 5, isoform CRA_c</fullName>
    </submittedName>
</protein>
<dbReference type="SMART" id="SM00320">
    <property type="entry name" value="WD40"/>
    <property type="match status" value="2"/>
</dbReference>
<name>A6JT78_RAT</name>
<dbReference type="InterPro" id="IPR001680">
    <property type="entry name" value="WD40_rpt"/>
</dbReference>
<proteinExistence type="predicted"/>
<dbReference type="InterPro" id="IPR015943">
    <property type="entry name" value="WD40/YVTN_repeat-like_dom_sf"/>
</dbReference>
<dbReference type="EMBL" id="CH474001">
    <property type="protein sequence ID" value="EDL93571.1"/>
    <property type="molecule type" value="Genomic_DNA"/>
</dbReference>
<feature type="repeat" description="WD" evidence="1">
    <location>
        <begin position="150"/>
        <end position="182"/>
    </location>
</feature>
<keyword evidence="1" id="KW-0853">WD repeat</keyword>
<gene>
    <name evidence="2 4" type="primary">Fbxw5</name>
    <name evidence="2" type="ORF">rCG_45412</name>
</gene>
<evidence type="ECO:0000313" key="2">
    <source>
        <dbReference type="EMBL" id="EDL93571.1"/>
    </source>
</evidence>